<dbReference type="AlphaFoldDB" id="A0A1I5H4Z5"/>
<organism evidence="2 3">
    <name type="scientific">Roseovarius lutimaris</name>
    <dbReference type="NCBI Taxonomy" id="1005928"/>
    <lineage>
        <taxon>Bacteria</taxon>
        <taxon>Pseudomonadati</taxon>
        <taxon>Pseudomonadota</taxon>
        <taxon>Alphaproteobacteria</taxon>
        <taxon>Rhodobacterales</taxon>
        <taxon>Roseobacteraceae</taxon>
        <taxon>Roseovarius</taxon>
    </lineage>
</organism>
<feature type="non-terminal residue" evidence="2">
    <location>
        <position position="1"/>
    </location>
</feature>
<dbReference type="Proteomes" id="UP000198599">
    <property type="component" value="Unassembled WGS sequence"/>
</dbReference>
<accession>A0A1I5H4Z5</accession>
<evidence type="ECO:0000256" key="1">
    <source>
        <dbReference type="SAM" id="MobiDB-lite"/>
    </source>
</evidence>
<dbReference type="RefSeq" id="WP_177193949.1">
    <property type="nucleotide sequence ID" value="NZ_FOVP01000054.1"/>
</dbReference>
<keyword evidence="3" id="KW-1185">Reference proteome</keyword>
<dbReference type="STRING" id="1005928.SAMN04487859_1547"/>
<evidence type="ECO:0000313" key="2">
    <source>
        <dbReference type="EMBL" id="SFO43170.1"/>
    </source>
</evidence>
<name>A0A1I5H4Z5_9RHOB</name>
<feature type="region of interest" description="Disordered" evidence="1">
    <location>
        <begin position="74"/>
        <end position="97"/>
    </location>
</feature>
<sequence>SRQVSTERLEEYLNGRDQNFITQSDLVHYVQSTMHANTETIRHKMLELGWHKVSVKWGGVDYARVVWLRPGHSAQRGEVVGPDGSRQPISDDVEVDL</sequence>
<protein>
    <submittedName>
        <fullName evidence="2">Uncharacterized protein</fullName>
    </submittedName>
</protein>
<gene>
    <name evidence="2" type="ORF">SAMN04487859_1547</name>
</gene>
<dbReference type="EMBL" id="FOVP01000054">
    <property type="protein sequence ID" value="SFO43170.1"/>
    <property type="molecule type" value="Genomic_DNA"/>
</dbReference>
<reference evidence="3" key="1">
    <citation type="submission" date="2016-10" db="EMBL/GenBank/DDBJ databases">
        <authorList>
            <person name="Varghese N."/>
            <person name="Submissions S."/>
        </authorList>
    </citation>
    <scope>NUCLEOTIDE SEQUENCE [LARGE SCALE GENOMIC DNA]</scope>
    <source>
        <strain evidence="3">DSM 28463</strain>
    </source>
</reference>
<evidence type="ECO:0000313" key="3">
    <source>
        <dbReference type="Proteomes" id="UP000198599"/>
    </source>
</evidence>
<proteinExistence type="predicted"/>